<dbReference type="KEGG" id="bban:J4G43_026180"/>
<reference evidence="2" key="1">
    <citation type="submission" date="2021-03" db="EMBL/GenBank/DDBJ databases">
        <title>Whole Genome Sequence of Bradyrhizobium sp. Strain 144S4.</title>
        <authorList>
            <person name="Bromfield E.S.P."/>
            <person name="Cloutier S."/>
        </authorList>
    </citation>
    <scope>NUCLEOTIDE SEQUENCE [LARGE SCALE GENOMIC DNA]</scope>
    <source>
        <strain evidence="2">144S4</strain>
    </source>
</reference>
<evidence type="ECO:0000256" key="1">
    <source>
        <dbReference type="SAM" id="MobiDB-lite"/>
    </source>
</evidence>
<protein>
    <submittedName>
        <fullName evidence="2">Uncharacterized protein</fullName>
    </submittedName>
</protein>
<sequence>MIDCNNTTSDATEPPTNPVEGFVFTPAGSDVVQVWQKINGQYVRIDVAAARPDEEAYIVHTA</sequence>
<dbReference type="EMBL" id="JAGEMI010000001">
    <property type="protein sequence ID" value="MBO1864661.1"/>
    <property type="molecule type" value="Genomic_DNA"/>
</dbReference>
<reference evidence="3 4" key="2">
    <citation type="journal article" date="2022" name="Int. J. Syst. Evol. Microbiol.">
        <title>Strains of Bradyrhizobium barranii sp. nov. associated with legumes native to Canada are symbionts of soybeans and belong to different subspecies (subsp. barranii subsp. nov. and subsp. apii subsp. nov.) and symbiovars (sv. glycinearum and sv. septentrionale).</title>
        <authorList>
            <person name="Bromfield E.S.P."/>
            <person name="Cloutier S."/>
            <person name="Wasai-Hara S."/>
            <person name="Minamisawa K."/>
        </authorList>
    </citation>
    <scope>NUCLEOTIDE SEQUENCE [LARGE SCALE GENOMIC DNA]</scope>
    <source>
        <strain evidence="3 4">144S4</strain>
    </source>
</reference>
<dbReference type="EMBL" id="CP086136">
    <property type="protein sequence ID" value="UEM08303.1"/>
    <property type="molecule type" value="Genomic_DNA"/>
</dbReference>
<evidence type="ECO:0000313" key="2">
    <source>
        <dbReference type="EMBL" id="MBO1864661.1"/>
    </source>
</evidence>
<evidence type="ECO:0000313" key="4">
    <source>
        <dbReference type="Proteomes" id="UP000664702"/>
    </source>
</evidence>
<evidence type="ECO:0000313" key="3">
    <source>
        <dbReference type="EMBL" id="UEM08303.1"/>
    </source>
</evidence>
<dbReference type="Proteomes" id="UP000664702">
    <property type="component" value="Chromosome"/>
</dbReference>
<organism evidence="2">
    <name type="scientific">Bradyrhizobium barranii subsp. barranii</name>
    <dbReference type="NCBI Taxonomy" id="2823807"/>
    <lineage>
        <taxon>Bacteria</taxon>
        <taxon>Pseudomonadati</taxon>
        <taxon>Pseudomonadota</taxon>
        <taxon>Alphaproteobacteria</taxon>
        <taxon>Hyphomicrobiales</taxon>
        <taxon>Nitrobacteraceae</taxon>
        <taxon>Bradyrhizobium</taxon>
        <taxon>Bradyrhizobium barranii</taxon>
    </lineage>
</organism>
<gene>
    <name evidence="3" type="ORF">J4G43_026180</name>
    <name evidence="2" type="ORF">J4G43_28180</name>
</gene>
<dbReference type="RefSeq" id="WP_208086742.1">
    <property type="nucleotide sequence ID" value="NZ_CP086136.1"/>
</dbReference>
<proteinExistence type="predicted"/>
<dbReference type="AlphaFoldDB" id="A0A939M7K8"/>
<feature type="region of interest" description="Disordered" evidence="1">
    <location>
        <begin position="1"/>
        <end position="20"/>
    </location>
</feature>
<name>A0A939M7K8_9BRAD</name>
<feature type="compositionally biased region" description="Polar residues" evidence="1">
    <location>
        <begin position="1"/>
        <end position="11"/>
    </location>
</feature>
<accession>A0A939M7K8</accession>